<sequence length="40" mass="4651">MSLAFFLALSRLQSAKPQRSAQAFDILFTFLIFIMLNGWR</sequence>
<dbReference type="KEGG" id="och:CES85_0878"/>
<dbReference type="AlphaFoldDB" id="A0A248ULI3"/>
<protein>
    <submittedName>
        <fullName evidence="2">Uncharacterized protein</fullName>
    </submittedName>
</protein>
<gene>
    <name evidence="2" type="ORF">CES85_0878</name>
</gene>
<evidence type="ECO:0000313" key="2">
    <source>
        <dbReference type="EMBL" id="ASV87486.1"/>
    </source>
</evidence>
<feature type="transmembrane region" description="Helical" evidence="1">
    <location>
        <begin position="24"/>
        <end position="39"/>
    </location>
</feature>
<keyword evidence="1" id="KW-0812">Transmembrane</keyword>
<dbReference type="EMBL" id="CP022604">
    <property type="protein sequence ID" value="ASV87486.1"/>
    <property type="molecule type" value="Genomic_DNA"/>
</dbReference>
<dbReference type="Proteomes" id="UP000215256">
    <property type="component" value="Chromosome 1"/>
</dbReference>
<proteinExistence type="predicted"/>
<reference evidence="2 3" key="1">
    <citation type="submission" date="2017-07" db="EMBL/GenBank/DDBJ databases">
        <title>Phylogenetic study on the rhizospheric bacterium Ochrobactrum sp. A44.</title>
        <authorList>
            <person name="Krzyzanowska D.M."/>
            <person name="Ossowicki A."/>
            <person name="Rajewska M."/>
            <person name="Maciag T."/>
            <person name="Kaczynski Z."/>
            <person name="Czerwicka M."/>
            <person name="Jafra S."/>
        </authorList>
    </citation>
    <scope>NUCLEOTIDE SEQUENCE [LARGE SCALE GENOMIC DNA]</scope>
    <source>
        <strain evidence="2 3">A44</strain>
    </source>
</reference>
<name>A0A248ULI3_9HYPH</name>
<keyword evidence="1" id="KW-0472">Membrane</keyword>
<keyword evidence="1" id="KW-1133">Transmembrane helix</keyword>
<accession>A0A248ULI3</accession>
<evidence type="ECO:0000256" key="1">
    <source>
        <dbReference type="SAM" id="Phobius"/>
    </source>
</evidence>
<evidence type="ECO:0000313" key="3">
    <source>
        <dbReference type="Proteomes" id="UP000215256"/>
    </source>
</evidence>
<organism evidence="2 3">
    <name type="scientific">Ochrobactrum quorumnocens</name>
    <dbReference type="NCBI Taxonomy" id="271865"/>
    <lineage>
        <taxon>Bacteria</taxon>
        <taxon>Pseudomonadati</taxon>
        <taxon>Pseudomonadota</taxon>
        <taxon>Alphaproteobacteria</taxon>
        <taxon>Hyphomicrobiales</taxon>
        <taxon>Brucellaceae</taxon>
        <taxon>Brucella/Ochrobactrum group</taxon>
        <taxon>Ochrobactrum</taxon>
    </lineage>
</organism>